<comment type="caution">
    <text evidence="10">The sequence shown here is derived from an EMBL/GenBank/DDBJ whole genome shotgun (WGS) entry which is preliminary data.</text>
</comment>
<evidence type="ECO:0000256" key="1">
    <source>
        <dbReference type="ARBA" id="ARBA00004651"/>
    </source>
</evidence>
<reference evidence="10 11" key="1">
    <citation type="journal article" date="2016" name="Antonie Van Leeuwenhoek">
        <title>Dongia soli sp. nov., isolated from soil from Dokdo, Korea.</title>
        <authorList>
            <person name="Kim D.U."/>
            <person name="Lee H."/>
            <person name="Kim H."/>
            <person name="Kim S.G."/>
            <person name="Ka J.O."/>
        </authorList>
    </citation>
    <scope>NUCLEOTIDE SEQUENCE [LARGE SCALE GENOMIC DNA]</scope>
    <source>
        <strain evidence="10 11">D78</strain>
    </source>
</reference>
<evidence type="ECO:0000256" key="3">
    <source>
        <dbReference type="ARBA" id="ARBA00022448"/>
    </source>
</evidence>
<keyword evidence="5 8" id="KW-0812">Transmembrane</keyword>
<feature type="transmembrane region" description="Helical" evidence="8">
    <location>
        <begin position="265"/>
        <end position="285"/>
    </location>
</feature>
<dbReference type="PANTHER" id="PTHR42929">
    <property type="entry name" value="INNER MEMBRANE ABC TRANSPORTER PERMEASE PROTEIN YDCU-RELATED-RELATED"/>
    <property type="match status" value="1"/>
</dbReference>
<feature type="transmembrane region" description="Helical" evidence="8">
    <location>
        <begin position="12"/>
        <end position="34"/>
    </location>
</feature>
<dbReference type="InterPro" id="IPR000515">
    <property type="entry name" value="MetI-like"/>
</dbReference>
<organism evidence="10 11">
    <name type="scientific">Dongia soli</name>
    <dbReference type="NCBI Taxonomy" id="600628"/>
    <lineage>
        <taxon>Bacteria</taxon>
        <taxon>Pseudomonadati</taxon>
        <taxon>Pseudomonadota</taxon>
        <taxon>Alphaproteobacteria</taxon>
        <taxon>Rhodospirillales</taxon>
        <taxon>Dongiaceae</taxon>
        <taxon>Dongia</taxon>
    </lineage>
</organism>
<dbReference type="Pfam" id="PF00528">
    <property type="entry name" value="BPD_transp_1"/>
    <property type="match status" value="1"/>
</dbReference>
<dbReference type="Proteomes" id="UP001279642">
    <property type="component" value="Unassembled WGS sequence"/>
</dbReference>
<proteinExistence type="inferred from homology"/>
<keyword evidence="11" id="KW-1185">Reference proteome</keyword>
<feature type="transmembrane region" description="Helical" evidence="8">
    <location>
        <begin position="108"/>
        <end position="136"/>
    </location>
</feature>
<dbReference type="PANTHER" id="PTHR42929:SF1">
    <property type="entry name" value="INNER MEMBRANE ABC TRANSPORTER PERMEASE PROTEIN YDCU-RELATED"/>
    <property type="match status" value="1"/>
</dbReference>
<evidence type="ECO:0000256" key="4">
    <source>
        <dbReference type="ARBA" id="ARBA00022475"/>
    </source>
</evidence>
<evidence type="ECO:0000259" key="9">
    <source>
        <dbReference type="PROSITE" id="PS50928"/>
    </source>
</evidence>
<feature type="domain" description="ABC transmembrane type-1" evidence="9">
    <location>
        <begin position="74"/>
        <end position="281"/>
    </location>
</feature>
<comment type="subcellular location">
    <subcellularLocation>
        <location evidence="1 8">Cell membrane</location>
        <topology evidence="1 8">Multi-pass membrane protein</topology>
    </subcellularLocation>
</comment>
<keyword evidence="4" id="KW-1003">Cell membrane</keyword>
<accession>A0ABU5EGI7</accession>
<evidence type="ECO:0000256" key="8">
    <source>
        <dbReference type="RuleBase" id="RU363032"/>
    </source>
</evidence>
<evidence type="ECO:0000256" key="5">
    <source>
        <dbReference type="ARBA" id="ARBA00022692"/>
    </source>
</evidence>
<dbReference type="InterPro" id="IPR035906">
    <property type="entry name" value="MetI-like_sf"/>
</dbReference>
<evidence type="ECO:0000313" key="10">
    <source>
        <dbReference type="EMBL" id="MDY0885007.1"/>
    </source>
</evidence>
<evidence type="ECO:0000256" key="6">
    <source>
        <dbReference type="ARBA" id="ARBA00022989"/>
    </source>
</evidence>
<feature type="transmembrane region" description="Helical" evidence="8">
    <location>
        <begin position="156"/>
        <end position="180"/>
    </location>
</feature>
<feature type="transmembrane region" description="Helical" evidence="8">
    <location>
        <begin position="73"/>
        <end position="96"/>
    </location>
</feature>
<dbReference type="PROSITE" id="PS50928">
    <property type="entry name" value="ABC_TM1"/>
    <property type="match status" value="1"/>
</dbReference>
<keyword evidence="7 8" id="KW-0472">Membrane</keyword>
<dbReference type="Gene3D" id="1.10.3720.10">
    <property type="entry name" value="MetI-like"/>
    <property type="match status" value="1"/>
</dbReference>
<evidence type="ECO:0000256" key="2">
    <source>
        <dbReference type="ARBA" id="ARBA00007069"/>
    </source>
</evidence>
<gene>
    <name evidence="10" type="ORF">SMD27_19345</name>
</gene>
<dbReference type="EMBL" id="JAXCLW010000007">
    <property type="protein sequence ID" value="MDY0885007.1"/>
    <property type="molecule type" value="Genomic_DNA"/>
</dbReference>
<protein>
    <submittedName>
        <fullName evidence="10">ABC transporter permease</fullName>
    </submittedName>
</protein>
<evidence type="ECO:0000256" key="7">
    <source>
        <dbReference type="ARBA" id="ARBA00023136"/>
    </source>
</evidence>
<dbReference type="SUPFAM" id="SSF161098">
    <property type="entry name" value="MetI-like"/>
    <property type="match status" value="1"/>
</dbReference>
<dbReference type="RefSeq" id="WP_320510081.1">
    <property type="nucleotide sequence ID" value="NZ_JAXCLW010000007.1"/>
</dbReference>
<feature type="transmembrane region" description="Helical" evidence="8">
    <location>
        <begin position="217"/>
        <end position="238"/>
    </location>
</feature>
<comment type="similarity">
    <text evidence="2">Belongs to the binding-protein-dependent transport system permease family. CysTW subfamily.</text>
</comment>
<sequence length="294" mass="33680">MKDLVKRYGLMLTSYMVIASLVWIVLLVILPYFMMVNYSFRPNLVAADIGGPMDHYTISNYVTLFQNQVHFHVFLNTIWGGAMVTFICLCVCYPIAYHLAKVATPQRAAFLLLLLVIPFWINEILRTFAWFIILAYQGPLNAFLKFFHIIDKPIRYLSGNGAVMVGMVYAFILFMVFPIYNAMESMDKNQVEAARDLGAPTWRIHWRVVMPHAKPGIAVGCIMTFMLAVSSYAVPSILGSTNSRWFTEIIYQWFFEGQNWPQGSAYAFILLLLCIIFILVMMRVFKVGLTDIAK</sequence>
<evidence type="ECO:0000313" key="11">
    <source>
        <dbReference type="Proteomes" id="UP001279642"/>
    </source>
</evidence>
<name>A0ABU5EGI7_9PROT</name>
<keyword evidence="6 8" id="KW-1133">Transmembrane helix</keyword>
<dbReference type="CDD" id="cd06261">
    <property type="entry name" value="TM_PBP2"/>
    <property type="match status" value="1"/>
</dbReference>
<keyword evidence="3 8" id="KW-0813">Transport</keyword>